<dbReference type="GO" id="GO:0003677">
    <property type="term" value="F:DNA binding"/>
    <property type="evidence" value="ECO:0007669"/>
    <property type="project" value="UniProtKB-KW"/>
</dbReference>
<dbReference type="GO" id="GO:0003700">
    <property type="term" value="F:DNA-binding transcription factor activity"/>
    <property type="evidence" value="ECO:0007669"/>
    <property type="project" value="InterPro"/>
</dbReference>
<dbReference type="GO" id="GO:0045892">
    <property type="term" value="P:negative regulation of DNA-templated transcription"/>
    <property type="evidence" value="ECO:0007669"/>
    <property type="project" value="TreeGrafter"/>
</dbReference>
<dbReference type="Gene3D" id="1.10.10.10">
    <property type="entry name" value="Winged helix-like DNA-binding domain superfamily/Winged helix DNA-binding domain"/>
    <property type="match status" value="1"/>
</dbReference>
<dbReference type="AlphaFoldDB" id="A0A2M8Z8L6"/>
<gene>
    <name evidence="5" type="ORF">H171_3348</name>
</gene>
<dbReference type="OrthoDB" id="46236at2"/>
<dbReference type="PANTHER" id="PTHR44846:SF1">
    <property type="entry name" value="MANNOSYL-D-GLYCERATE TRANSPORT_METABOLISM SYSTEM REPRESSOR MNGR-RELATED"/>
    <property type="match status" value="1"/>
</dbReference>
<reference evidence="5 6" key="1">
    <citation type="submission" date="2017-11" db="EMBL/GenBank/DDBJ databases">
        <title>Understudied soil microbes with underappreciated capabilities: Untangling the Clostridium saccharolyticum group.</title>
        <authorList>
            <person name="Leschine S."/>
        </authorList>
    </citation>
    <scope>NUCLEOTIDE SEQUENCE [LARGE SCALE GENOMIC DNA]</scope>
    <source>
        <strain evidence="5 6">18A</strain>
    </source>
</reference>
<dbReference type="SMART" id="SM00345">
    <property type="entry name" value="HTH_GNTR"/>
    <property type="match status" value="1"/>
</dbReference>
<dbReference type="SUPFAM" id="SSF46785">
    <property type="entry name" value="Winged helix' DNA-binding domain"/>
    <property type="match status" value="1"/>
</dbReference>
<dbReference type="Gene3D" id="3.40.1410.10">
    <property type="entry name" value="Chorismate lyase-like"/>
    <property type="match status" value="1"/>
</dbReference>
<dbReference type="CDD" id="cd07377">
    <property type="entry name" value="WHTH_GntR"/>
    <property type="match status" value="1"/>
</dbReference>
<comment type="caution">
    <text evidence="5">The sequence shown here is derived from an EMBL/GenBank/DDBJ whole genome shotgun (WGS) entry which is preliminary data.</text>
</comment>
<keyword evidence="3" id="KW-0804">Transcription</keyword>
<evidence type="ECO:0000256" key="1">
    <source>
        <dbReference type="ARBA" id="ARBA00023015"/>
    </source>
</evidence>
<evidence type="ECO:0000313" key="6">
    <source>
        <dbReference type="Proteomes" id="UP000231092"/>
    </source>
</evidence>
<dbReference type="Pfam" id="PF00392">
    <property type="entry name" value="GntR"/>
    <property type="match status" value="1"/>
</dbReference>
<dbReference type="InterPro" id="IPR050679">
    <property type="entry name" value="Bact_HTH_transcr_reg"/>
</dbReference>
<evidence type="ECO:0000259" key="4">
    <source>
        <dbReference type="PROSITE" id="PS50949"/>
    </source>
</evidence>
<sequence length="255" mass="29293">MMDYNKLPLLEEDISENLVIPNYVKIYDIIFNLIVEGVIKAGDVVPSENKLANYWKVSRGTVRMAMRKLEEDGYINKTQGKQAVVSTHALQYKDGFQWLFNPCIENCVDTIDEIKISAQYQPCGVYVAHELGYKKPGDLMIFTSTDYFSNGRQVANTVTIFDAEYMEKFQLDLNDIEKMKEFSTYGLYRLAKHAKTVFNVLNADADSYIAGINKNEPVIIVEEILVEEGDKQLSYAKHQLLGSMYRFSMERKSHM</sequence>
<dbReference type="InterPro" id="IPR036390">
    <property type="entry name" value="WH_DNA-bd_sf"/>
</dbReference>
<protein>
    <submittedName>
        <fullName evidence="5">DNA-binding GntR family transcriptional regulator</fullName>
    </submittedName>
</protein>
<dbReference type="InterPro" id="IPR028978">
    <property type="entry name" value="Chorismate_lyase_/UTRA_dom_sf"/>
</dbReference>
<proteinExistence type="predicted"/>
<dbReference type="EMBL" id="PGET01000001">
    <property type="protein sequence ID" value="PJJ29791.1"/>
    <property type="molecule type" value="Genomic_DNA"/>
</dbReference>
<evidence type="ECO:0000313" key="5">
    <source>
        <dbReference type="EMBL" id="PJJ29791.1"/>
    </source>
</evidence>
<dbReference type="PRINTS" id="PR00035">
    <property type="entry name" value="HTHGNTR"/>
</dbReference>
<dbReference type="Proteomes" id="UP000231092">
    <property type="component" value="Unassembled WGS sequence"/>
</dbReference>
<dbReference type="PROSITE" id="PS50949">
    <property type="entry name" value="HTH_GNTR"/>
    <property type="match status" value="1"/>
</dbReference>
<keyword evidence="2 5" id="KW-0238">DNA-binding</keyword>
<accession>A0A2M8Z8L6</accession>
<dbReference type="InterPro" id="IPR036388">
    <property type="entry name" value="WH-like_DNA-bd_sf"/>
</dbReference>
<dbReference type="RefSeq" id="WP_100306127.1">
    <property type="nucleotide sequence ID" value="NZ_PGET01000001.1"/>
</dbReference>
<evidence type="ECO:0000256" key="2">
    <source>
        <dbReference type="ARBA" id="ARBA00023125"/>
    </source>
</evidence>
<keyword evidence="1" id="KW-0805">Transcription regulation</keyword>
<evidence type="ECO:0000256" key="3">
    <source>
        <dbReference type="ARBA" id="ARBA00023163"/>
    </source>
</evidence>
<dbReference type="InterPro" id="IPR000524">
    <property type="entry name" value="Tscrpt_reg_HTH_GntR"/>
</dbReference>
<name>A0A2M8Z8L6_9FIRM</name>
<organism evidence="5 6">
    <name type="scientific">[Clostridium] celerecrescens 18A</name>
    <dbReference type="NCBI Taxonomy" id="1286362"/>
    <lineage>
        <taxon>Bacteria</taxon>
        <taxon>Bacillati</taxon>
        <taxon>Bacillota</taxon>
        <taxon>Clostridia</taxon>
        <taxon>Lachnospirales</taxon>
        <taxon>Lachnospiraceae</taxon>
        <taxon>Lacrimispora</taxon>
    </lineage>
</organism>
<dbReference type="PANTHER" id="PTHR44846">
    <property type="entry name" value="MANNOSYL-D-GLYCERATE TRANSPORT/METABOLISM SYSTEM REPRESSOR MNGR-RELATED"/>
    <property type="match status" value="1"/>
</dbReference>
<feature type="domain" description="HTH gntR-type" evidence="4">
    <location>
        <begin position="20"/>
        <end position="88"/>
    </location>
</feature>